<comment type="catalytic activity">
    <reaction evidence="5">
        <text>Hydrolysis of terminal non-reducing beta-D-galactose residues in beta-D-galactosides.</text>
        <dbReference type="EC" id="3.2.1.23"/>
    </reaction>
</comment>
<keyword evidence="7" id="KW-0472">Membrane</keyword>
<dbReference type="PROSITE" id="PS01182">
    <property type="entry name" value="GLYCOSYL_HYDROL_F35"/>
    <property type="match status" value="1"/>
</dbReference>
<evidence type="ECO:0000256" key="3">
    <source>
        <dbReference type="ARBA" id="ARBA00023295"/>
    </source>
</evidence>
<dbReference type="InterPro" id="IPR001611">
    <property type="entry name" value="Leu-rich_rpt"/>
</dbReference>
<dbReference type="EC" id="3.2.1.23" evidence="5"/>
<dbReference type="Pfam" id="PF21317">
    <property type="entry name" value="BetaGal_ABD_1"/>
    <property type="match status" value="1"/>
</dbReference>
<evidence type="ECO:0000256" key="2">
    <source>
        <dbReference type="ARBA" id="ARBA00022801"/>
    </source>
</evidence>
<reference evidence="12" key="1">
    <citation type="submission" date="2025-08" db="UniProtKB">
        <authorList>
            <consortium name="RefSeq"/>
        </authorList>
    </citation>
    <scope>IDENTIFICATION</scope>
    <source>
        <tissue evidence="12">Tentacle</tissue>
    </source>
</reference>
<dbReference type="InterPro" id="IPR048913">
    <property type="entry name" value="BetaGal_gal-bd"/>
</dbReference>
<dbReference type="GeneID" id="116297981"/>
<dbReference type="InterPro" id="IPR008979">
    <property type="entry name" value="Galactose-bd-like_sf"/>
</dbReference>
<evidence type="ECO:0000256" key="5">
    <source>
        <dbReference type="RuleBase" id="RU000675"/>
    </source>
</evidence>
<dbReference type="Gene3D" id="2.60.120.260">
    <property type="entry name" value="Galactose-binding domain-like"/>
    <property type="match status" value="2"/>
</dbReference>
<evidence type="ECO:0000256" key="1">
    <source>
        <dbReference type="ARBA" id="ARBA00009809"/>
    </source>
</evidence>
<dbReference type="FunCoup" id="A0A6P8I0N5">
    <property type="interactions" value="430"/>
</dbReference>
<evidence type="ECO:0000259" key="10">
    <source>
        <dbReference type="Pfam" id="PF21467"/>
    </source>
</evidence>
<keyword evidence="7" id="KW-0812">Transmembrane</keyword>
<dbReference type="InterPro" id="IPR026283">
    <property type="entry name" value="B-gal_1-like"/>
</dbReference>
<dbReference type="InterPro" id="IPR017853">
    <property type="entry name" value="GH"/>
</dbReference>
<accession>A0A6P8I0N5</accession>
<feature type="active site" description="Nucleophile" evidence="4">
    <location>
        <position position="300"/>
    </location>
</feature>
<keyword evidence="7" id="KW-1133">Transmembrane helix</keyword>
<dbReference type="Pfam" id="PF01301">
    <property type="entry name" value="Glyco_hydro_35"/>
    <property type="match status" value="1"/>
</dbReference>
<feature type="transmembrane region" description="Helical" evidence="7">
    <location>
        <begin position="25"/>
        <end position="43"/>
    </location>
</feature>
<keyword evidence="11" id="KW-1185">Reference proteome</keyword>
<evidence type="ECO:0000256" key="4">
    <source>
        <dbReference type="PIRSR" id="PIRSR006336-1"/>
    </source>
</evidence>
<dbReference type="Proteomes" id="UP000515163">
    <property type="component" value="Unplaced"/>
</dbReference>
<dbReference type="Pfam" id="PF21467">
    <property type="entry name" value="BetaGal_gal-bd"/>
    <property type="match status" value="1"/>
</dbReference>
<organism evidence="11 12">
    <name type="scientific">Actinia tenebrosa</name>
    <name type="common">Australian red waratah sea anemone</name>
    <dbReference type="NCBI Taxonomy" id="6105"/>
    <lineage>
        <taxon>Eukaryota</taxon>
        <taxon>Metazoa</taxon>
        <taxon>Cnidaria</taxon>
        <taxon>Anthozoa</taxon>
        <taxon>Hexacorallia</taxon>
        <taxon>Actiniaria</taxon>
        <taxon>Actiniidae</taxon>
        <taxon>Actinia</taxon>
    </lineage>
</organism>
<evidence type="ECO:0000259" key="9">
    <source>
        <dbReference type="Pfam" id="PF21317"/>
    </source>
</evidence>
<keyword evidence="3 5" id="KW-0326">Glycosidase</keyword>
<evidence type="ECO:0000256" key="7">
    <source>
        <dbReference type="SAM" id="Phobius"/>
    </source>
</evidence>
<protein>
    <recommendedName>
        <fullName evidence="5">Beta-galactosidase</fullName>
        <ecNumber evidence="5">3.2.1.23</ecNumber>
    </recommendedName>
</protein>
<sequence length="690" mass="79245">MGFKRMVSKMSYFFQGGIFRSRRPVLYFLVLITAIVIFLPYFFKQRHNKLHSKLVQDSRKMIAKKPSRALKFSGSNFILNGKPFTILSGSIHYFRVPVAYWSDRLVKLKAMGLNTVETYVPWNLHEEIKGTMKVEGNLDIVSFIKEAHKLGLYVIIRPGPYICAEWDLGGLPSWLLHDSNQKLRSSYPPFLNAVEKYFNKLLPLIVPFEYSKGGPIIAWQIENEYSFYGKDMEYLQKLCQIMLKNGIKELMITSDSIQAFKNNPHNLTGVLKTINLNSNEVTSLEELKKLQPNKPLMVTEFWPGWFDHWGEHHHIMSHDQVANRVTNILKMGASINFYMFHGGTNFGFMNGANLQGDEGYLPTITSYDYDALLSEAGDITPKYKVLKEVLKTYAPNSSLPEVYPTLPVPIKKKAYDPLHMNEYVPLIDTYKFVDQTVKSKTVLPMEGLLINNNGGQPYGFIVYRTKLPKGSKVLEIEKYRDRAQVMVGSQLVGTLDAFDMNKKYMAIEKMSHVKLELKYKPLDKNEETIYLDIIVENMGRNNFGNHLNDQRKGILGEVLIDGKKPESWTIFPLSFHSLFVRRVFHEAKWQTMPLSADQSILYPAFFKVVFNIDSQPHDTFLLMEGWGKGVVFVNGRILGRYWKIGPQKTLYLPSPWLTVGENIIVIFELETRSKDGLLTFTSKPNLGKTA</sequence>
<evidence type="ECO:0000313" key="12">
    <source>
        <dbReference type="RefSeq" id="XP_031562164.1"/>
    </source>
</evidence>
<dbReference type="InterPro" id="IPR001944">
    <property type="entry name" value="Glycoside_Hdrlase_35"/>
</dbReference>
<dbReference type="GO" id="GO:0005975">
    <property type="term" value="P:carbohydrate metabolic process"/>
    <property type="evidence" value="ECO:0007669"/>
    <property type="project" value="InterPro"/>
</dbReference>
<gene>
    <name evidence="12" type="primary">LOC116297981</name>
</gene>
<dbReference type="InParanoid" id="A0A6P8I0N5"/>
<dbReference type="SUPFAM" id="SSF49785">
    <property type="entry name" value="Galactose-binding domain-like"/>
    <property type="match status" value="1"/>
</dbReference>
<dbReference type="GO" id="GO:0004565">
    <property type="term" value="F:beta-galactosidase activity"/>
    <property type="evidence" value="ECO:0007669"/>
    <property type="project" value="UniProtKB-EC"/>
</dbReference>
<dbReference type="OrthoDB" id="1657402at2759"/>
<feature type="active site" description="Proton donor" evidence="4">
    <location>
        <position position="224"/>
    </location>
</feature>
<dbReference type="PANTHER" id="PTHR23421">
    <property type="entry name" value="BETA-GALACTOSIDASE RELATED"/>
    <property type="match status" value="1"/>
</dbReference>
<dbReference type="FunFam" id="3.20.20.80:FF:000036">
    <property type="entry name" value="Beta-galactosidase"/>
    <property type="match status" value="1"/>
</dbReference>
<keyword evidence="2 5" id="KW-0378">Hydrolase</keyword>
<dbReference type="InterPro" id="IPR031330">
    <property type="entry name" value="Gly_Hdrlase_35_cat"/>
</dbReference>
<feature type="domain" description="Glycoside hydrolase 35 catalytic" evidence="8">
    <location>
        <begin position="76"/>
        <end position="392"/>
    </location>
</feature>
<dbReference type="PIRSF" id="PIRSF006336">
    <property type="entry name" value="B-gal"/>
    <property type="match status" value="1"/>
</dbReference>
<dbReference type="SUPFAM" id="SSF51445">
    <property type="entry name" value="(Trans)glycosidases"/>
    <property type="match status" value="1"/>
</dbReference>
<evidence type="ECO:0000313" key="11">
    <source>
        <dbReference type="Proteomes" id="UP000515163"/>
    </source>
</evidence>
<dbReference type="Gene3D" id="3.20.20.80">
    <property type="entry name" value="Glycosidases"/>
    <property type="match status" value="1"/>
</dbReference>
<feature type="domain" description="Beta-galactosidase galactose-binding" evidence="10">
    <location>
        <begin position="603"/>
        <end position="662"/>
    </location>
</feature>
<dbReference type="InterPro" id="IPR019801">
    <property type="entry name" value="Glyco_hydro_35_CS"/>
</dbReference>
<proteinExistence type="inferred from homology"/>
<evidence type="ECO:0000256" key="6">
    <source>
        <dbReference type="RuleBase" id="RU003679"/>
    </source>
</evidence>
<evidence type="ECO:0000259" key="8">
    <source>
        <dbReference type="Pfam" id="PF01301"/>
    </source>
</evidence>
<dbReference type="InterPro" id="IPR048912">
    <property type="entry name" value="BetaGal1-like_ABD1"/>
</dbReference>
<dbReference type="PRINTS" id="PR00742">
    <property type="entry name" value="GLHYDRLASE35"/>
</dbReference>
<comment type="similarity">
    <text evidence="1 6">Belongs to the glycosyl hydrolase 35 family.</text>
</comment>
<dbReference type="FunFam" id="2.60.120.260:FF:000049">
    <property type="entry name" value="Beta-galactosidase"/>
    <property type="match status" value="1"/>
</dbReference>
<dbReference type="AlphaFoldDB" id="A0A6P8I0N5"/>
<feature type="domain" description="Beta-galactosidase 1-like first all-beta" evidence="9">
    <location>
        <begin position="455"/>
        <end position="573"/>
    </location>
</feature>
<dbReference type="RefSeq" id="XP_031562164.1">
    <property type="nucleotide sequence ID" value="XM_031706304.1"/>
</dbReference>
<name>A0A6P8I0N5_ACTTE</name>
<dbReference type="KEGG" id="aten:116297981"/>
<dbReference type="PROSITE" id="PS51450">
    <property type="entry name" value="LRR"/>
    <property type="match status" value="1"/>
</dbReference>